<gene>
    <name evidence="2" type="ORF">SAMN04487967_3352</name>
</gene>
<feature type="compositionally biased region" description="Acidic residues" evidence="1">
    <location>
        <begin position="154"/>
        <end position="167"/>
    </location>
</feature>
<dbReference type="EMBL" id="FNWL01000004">
    <property type="protein sequence ID" value="SEH17707.1"/>
    <property type="molecule type" value="Genomic_DNA"/>
</dbReference>
<organism evidence="2 3">
    <name type="scientific">Natronorubrum sediminis</name>
    <dbReference type="NCBI Taxonomy" id="640943"/>
    <lineage>
        <taxon>Archaea</taxon>
        <taxon>Methanobacteriati</taxon>
        <taxon>Methanobacteriota</taxon>
        <taxon>Stenosarchaea group</taxon>
        <taxon>Halobacteria</taxon>
        <taxon>Halobacteriales</taxon>
        <taxon>Natrialbaceae</taxon>
        <taxon>Natronorubrum</taxon>
    </lineage>
</organism>
<dbReference type="OrthoDB" id="205445at2157"/>
<keyword evidence="3" id="KW-1185">Reference proteome</keyword>
<feature type="region of interest" description="Disordered" evidence="1">
    <location>
        <begin position="147"/>
        <end position="167"/>
    </location>
</feature>
<evidence type="ECO:0000256" key="1">
    <source>
        <dbReference type="SAM" id="MobiDB-lite"/>
    </source>
</evidence>
<evidence type="ECO:0000313" key="3">
    <source>
        <dbReference type="Proteomes" id="UP000199112"/>
    </source>
</evidence>
<dbReference type="Proteomes" id="UP000199112">
    <property type="component" value="Unassembled WGS sequence"/>
</dbReference>
<sequence length="167" mass="18226">MRGITRRQLLTGTGVGLTGVVAGCTSSDGDDEGEDDESNEESETESETDDEGSILGDIVVDNSSDSSHTVDVIVEFDRETESWVTESLEGNDSVTLEREWPNDPGSIRVTARLDEGEPMETTPEQWNEPDCLDLFVRIDDDEVTFLSDTNNDTCGEDPADIDDAEAE</sequence>
<feature type="region of interest" description="Disordered" evidence="1">
    <location>
        <begin position="82"/>
        <end position="108"/>
    </location>
</feature>
<protein>
    <submittedName>
        <fullName evidence="2">Uncharacterized protein</fullName>
    </submittedName>
</protein>
<name>A0A1H6G3P3_9EURY</name>
<feature type="compositionally biased region" description="Acidic residues" evidence="1">
    <location>
        <begin position="28"/>
        <end position="52"/>
    </location>
</feature>
<accession>A0A1H6G3P3</accession>
<proteinExistence type="predicted"/>
<reference evidence="3" key="1">
    <citation type="submission" date="2016-10" db="EMBL/GenBank/DDBJ databases">
        <authorList>
            <person name="Varghese N."/>
            <person name="Submissions S."/>
        </authorList>
    </citation>
    <scope>NUCLEOTIDE SEQUENCE [LARGE SCALE GENOMIC DNA]</scope>
    <source>
        <strain evidence="3">CGMCC 1.8981</strain>
    </source>
</reference>
<evidence type="ECO:0000313" key="2">
    <source>
        <dbReference type="EMBL" id="SEH17707.1"/>
    </source>
</evidence>
<dbReference type="PROSITE" id="PS51257">
    <property type="entry name" value="PROKAR_LIPOPROTEIN"/>
    <property type="match status" value="1"/>
</dbReference>
<feature type="compositionally biased region" description="Polar residues" evidence="1">
    <location>
        <begin position="82"/>
        <end position="94"/>
    </location>
</feature>
<dbReference type="AlphaFoldDB" id="A0A1H6G3P3"/>
<dbReference type="RefSeq" id="WP_090508093.1">
    <property type="nucleotide sequence ID" value="NZ_FNWL01000004.1"/>
</dbReference>
<feature type="region of interest" description="Disordered" evidence="1">
    <location>
        <begin position="15"/>
        <end position="67"/>
    </location>
</feature>
<feature type="compositionally biased region" description="Low complexity" evidence="1">
    <location>
        <begin position="18"/>
        <end position="27"/>
    </location>
</feature>